<evidence type="ECO:0000313" key="6">
    <source>
        <dbReference type="Proteomes" id="UP000264062"/>
    </source>
</evidence>
<evidence type="ECO:0000259" key="4">
    <source>
        <dbReference type="Pfam" id="PF00437"/>
    </source>
</evidence>
<evidence type="ECO:0000313" key="5">
    <source>
        <dbReference type="EMBL" id="HAV92946.1"/>
    </source>
</evidence>
<dbReference type="EMBL" id="DMZY01000210">
    <property type="protein sequence ID" value="HAV92946.1"/>
    <property type="molecule type" value="Genomic_DNA"/>
</dbReference>
<name>A0A350HBN0_UNCW3</name>
<reference evidence="5 6" key="1">
    <citation type="journal article" date="2018" name="Nat. Biotechnol.">
        <title>A standardized bacterial taxonomy based on genome phylogeny substantially revises the tree of life.</title>
        <authorList>
            <person name="Parks D.H."/>
            <person name="Chuvochina M."/>
            <person name="Waite D.W."/>
            <person name="Rinke C."/>
            <person name="Skarshewski A."/>
            <person name="Chaumeil P.A."/>
            <person name="Hugenholtz P."/>
        </authorList>
    </citation>
    <scope>NUCLEOTIDE SEQUENCE [LARGE SCALE GENOMIC DNA]</scope>
    <source>
        <strain evidence="5">UBA9956</strain>
    </source>
</reference>
<dbReference type="CDD" id="cd01129">
    <property type="entry name" value="PulE-GspE-like"/>
    <property type="match status" value="1"/>
</dbReference>
<dbReference type="SUPFAM" id="SSF52540">
    <property type="entry name" value="P-loop containing nucleoside triphosphate hydrolases"/>
    <property type="match status" value="1"/>
</dbReference>
<feature type="non-terminal residue" evidence="5">
    <location>
        <position position="1"/>
    </location>
</feature>
<dbReference type="InterPro" id="IPR027417">
    <property type="entry name" value="P-loop_NTPase"/>
</dbReference>
<sequence length="233" mass="25737">LYTCVEKINSPELNITTAEDPIEFSLEGINQLQVQEAVGLTFASALRAYLRQDPNVIMVGEIRDKETAEIAIRASLTGHLVLSSVHTNSTAGTITRLINMGVEPFLISSTVNCIVSQRLVRRICEYCKTPDIKTDEDYIRLGFDPNDFAGKTIMKGRGCEKCGNTGYKGMVGLFEVMEITPPVRKAIMKKMPTDDLEAIAVENGLITLRKIAIRKMIQGTIDIVEAVKETGLR</sequence>
<gene>
    <name evidence="5" type="ORF">DCW38_07200</name>
</gene>
<evidence type="ECO:0000256" key="1">
    <source>
        <dbReference type="ARBA" id="ARBA00006611"/>
    </source>
</evidence>
<dbReference type="Pfam" id="PF00437">
    <property type="entry name" value="T2SSE"/>
    <property type="match status" value="1"/>
</dbReference>
<dbReference type="InterPro" id="IPR001482">
    <property type="entry name" value="T2SS/T4SS_dom"/>
</dbReference>
<proteinExistence type="inferred from homology"/>
<dbReference type="AlphaFoldDB" id="A0A350HBN0"/>
<comment type="similarity">
    <text evidence="1">Belongs to the GSP E family.</text>
</comment>
<dbReference type="GO" id="GO:0005524">
    <property type="term" value="F:ATP binding"/>
    <property type="evidence" value="ECO:0007669"/>
    <property type="project" value="UniProtKB-KW"/>
</dbReference>
<organism evidence="5 6">
    <name type="scientific">candidate division WOR-3 bacterium</name>
    <dbReference type="NCBI Taxonomy" id="2052148"/>
    <lineage>
        <taxon>Bacteria</taxon>
        <taxon>Bacteria division WOR-3</taxon>
    </lineage>
</organism>
<dbReference type="Proteomes" id="UP000264062">
    <property type="component" value="Unassembled WGS sequence"/>
</dbReference>
<comment type="caution">
    <text evidence="5">The sequence shown here is derived from an EMBL/GenBank/DDBJ whole genome shotgun (WGS) entry which is preliminary data.</text>
</comment>
<dbReference type="GO" id="GO:0005886">
    <property type="term" value="C:plasma membrane"/>
    <property type="evidence" value="ECO:0007669"/>
    <property type="project" value="TreeGrafter"/>
</dbReference>
<dbReference type="GO" id="GO:0016887">
    <property type="term" value="F:ATP hydrolysis activity"/>
    <property type="evidence" value="ECO:0007669"/>
    <property type="project" value="TreeGrafter"/>
</dbReference>
<dbReference type="Gene3D" id="3.40.50.300">
    <property type="entry name" value="P-loop containing nucleotide triphosphate hydrolases"/>
    <property type="match status" value="1"/>
</dbReference>
<protein>
    <recommendedName>
        <fullName evidence="4">Bacterial type II secretion system protein E domain-containing protein</fullName>
    </recommendedName>
</protein>
<dbReference type="PANTHER" id="PTHR30258:SF1">
    <property type="entry name" value="PROTEIN TRANSPORT PROTEIN HOFB HOMOLOG"/>
    <property type="match status" value="1"/>
</dbReference>
<keyword evidence="2" id="KW-0547">Nucleotide-binding</keyword>
<accession>A0A350HBN0</accession>
<feature type="domain" description="Bacterial type II secretion system protein E" evidence="4">
    <location>
        <begin position="1"/>
        <end position="226"/>
    </location>
</feature>
<keyword evidence="3" id="KW-0067">ATP-binding</keyword>
<evidence type="ECO:0000256" key="2">
    <source>
        <dbReference type="ARBA" id="ARBA00022741"/>
    </source>
</evidence>
<evidence type="ECO:0000256" key="3">
    <source>
        <dbReference type="ARBA" id="ARBA00022840"/>
    </source>
</evidence>
<dbReference type="PANTHER" id="PTHR30258">
    <property type="entry name" value="TYPE II SECRETION SYSTEM PROTEIN GSPE-RELATED"/>
    <property type="match status" value="1"/>
</dbReference>